<evidence type="ECO:0000256" key="3">
    <source>
        <dbReference type="ARBA" id="ARBA00004496"/>
    </source>
</evidence>
<dbReference type="AlphaFoldDB" id="F2U1D8"/>
<dbReference type="GO" id="GO:0005737">
    <property type="term" value="C:cytoplasm"/>
    <property type="evidence" value="ECO:0007669"/>
    <property type="project" value="UniProtKB-SubCell"/>
</dbReference>
<dbReference type="PANTHER" id="PTHR46822">
    <property type="entry name" value="COILED-COIL ALPHA-HELICAL ROD PROTEIN 1"/>
    <property type="match status" value="1"/>
</dbReference>
<dbReference type="KEGG" id="sre:PTSG_02161"/>
<dbReference type="PANTHER" id="PTHR46822:SF1">
    <property type="entry name" value="COILED-COIL ALPHA-HELICAL ROD PROTEIN 1"/>
    <property type="match status" value="1"/>
</dbReference>
<keyword evidence="14" id="KW-1185">Reference proteome</keyword>
<evidence type="ECO:0000256" key="5">
    <source>
        <dbReference type="ARBA" id="ARBA00022473"/>
    </source>
</evidence>
<evidence type="ECO:0000256" key="11">
    <source>
        <dbReference type="SAM" id="Coils"/>
    </source>
</evidence>
<comment type="subcellular location">
    <subcellularLocation>
        <location evidence="3">Cytoplasm</location>
    </subcellularLocation>
    <subcellularLocation>
        <location evidence="2">Nucleus</location>
    </subcellularLocation>
</comment>
<evidence type="ECO:0000256" key="9">
    <source>
        <dbReference type="ARBA" id="ARBA00023242"/>
    </source>
</evidence>
<feature type="compositionally biased region" description="Low complexity" evidence="12">
    <location>
        <begin position="504"/>
        <end position="520"/>
    </location>
</feature>
<reference evidence="13" key="1">
    <citation type="submission" date="2009-08" db="EMBL/GenBank/DDBJ databases">
        <title>Annotation of Salpingoeca rosetta.</title>
        <authorList>
            <consortium name="The Broad Institute Genome Sequencing Platform"/>
            <person name="Russ C."/>
            <person name="Cuomo C."/>
            <person name="Burger G."/>
            <person name="Gray M.W."/>
            <person name="Holland P.W.H."/>
            <person name="King N."/>
            <person name="Lang F.B.F."/>
            <person name="Roger A.J."/>
            <person name="Ruiz-Trillo I."/>
            <person name="Young S.K."/>
            <person name="Zeng Q."/>
            <person name="Gargeya S."/>
            <person name="Alvarado L."/>
            <person name="Berlin A."/>
            <person name="Chapman S.B."/>
            <person name="Chen Z."/>
            <person name="Freedman E."/>
            <person name="Gellesch M."/>
            <person name="Goldberg J."/>
            <person name="Griggs A."/>
            <person name="Gujja S."/>
            <person name="Heilman E."/>
            <person name="Heiman D."/>
            <person name="Howarth C."/>
            <person name="Mehta T."/>
            <person name="Neiman D."/>
            <person name="Pearson M."/>
            <person name="Roberts A."/>
            <person name="Saif S."/>
            <person name="Shea T."/>
            <person name="Shenoy N."/>
            <person name="Sisk P."/>
            <person name="Stolte C."/>
            <person name="Sykes S."/>
            <person name="White J."/>
            <person name="Yandava C."/>
            <person name="Haas B."/>
            <person name="Nusbaum C."/>
            <person name="Birren B."/>
        </authorList>
    </citation>
    <scope>NUCLEOTIDE SEQUENCE</scope>
    <source>
        <strain evidence="13">ATCC 50818</strain>
    </source>
</reference>
<evidence type="ECO:0000256" key="1">
    <source>
        <dbReference type="ARBA" id="ARBA00003936"/>
    </source>
</evidence>
<keyword evidence="9" id="KW-0539">Nucleus</keyword>
<feature type="compositionally biased region" description="Basic and acidic residues" evidence="12">
    <location>
        <begin position="521"/>
        <end position="531"/>
    </location>
</feature>
<keyword evidence="7" id="KW-0221">Differentiation</keyword>
<accession>F2U1D8</accession>
<evidence type="ECO:0000256" key="12">
    <source>
        <dbReference type="SAM" id="MobiDB-lite"/>
    </source>
</evidence>
<dbReference type="FunCoup" id="F2U1D8">
    <property type="interactions" value="185"/>
</dbReference>
<dbReference type="GeneID" id="16077236"/>
<dbReference type="Proteomes" id="UP000007799">
    <property type="component" value="Unassembled WGS sequence"/>
</dbReference>
<name>F2U1D8_SALR5</name>
<evidence type="ECO:0000256" key="4">
    <source>
        <dbReference type="ARBA" id="ARBA00016468"/>
    </source>
</evidence>
<dbReference type="InterPro" id="IPR009800">
    <property type="entry name" value="HCR"/>
</dbReference>
<dbReference type="RefSeq" id="XP_004996644.1">
    <property type="nucleotide sequence ID" value="XM_004996587.1"/>
</dbReference>
<dbReference type="InParanoid" id="F2U1D8"/>
<keyword evidence="8 11" id="KW-0175">Coiled coil</keyword>
<dbReference type="EMBL" id="GL832959">
    <property type="protein sequence ID" value="EGD81440.1"/>
    <property type="molecule type" value="Genomic_DNA"/>
</dbReference>
<sequence>MAMLQLRLVETQRQLRELQMYYRGFHPYGPPCSTPNTSAKTTATTERELAHTQQENVQLKRKLGALEAILQLQEAELARGVDASSQDRDDNDDDDGDGDNETHPGSAAQRVLQRWRDEVLRHMLHANSMTLRLEDQRRERHAEICSIKKLLDQEQHKRKLAELQLEAKDADVVRLQQQLQDLQHDTDAATAKAAAAEENMHECKERANTIARAAKRVTKDMMAKLEQTHKALDKLGLLSYRLKFAEGRVATISHFLKSKRGHPGAKTHERCDEAAAECAQTESVDEEPNASLPHRAPADMDWVGRLEAEVERVTAERDALRRENESLAHSFDQRVMQFKQACDERTTALEQQLAEANASAQSMQTQIQRLAAEIKDARLQCEQKQREVEASQRESRRSVEEKQHEHEMAMQQMSGAHKRREEELMSTIAALEQDAAATAVTIKQLERRLAHDKAQRHEQHEQQMASLEGRIAQLTDALQQVTQERNMLSARVRGRATAVAHDPWQQQQQQQQEESQQWSQRECRGPDDVQRPKMQQRTACVGDDEDTGGGGGDDVREGGHSCAQQSTLNSDLEAEIDALMHELLS</sequence>
<protein>
    <recommendedName>
        <fullName evidence="4">Coiled-coil alpha-helical rod protein 1</fullName>
    </recommendedName>
    <alternativeName>
        <fullName evidence="10">Alpha-helical coiled-coil rod protein</fullName>
    </alternativeName>
</protein>
<dbReference type="OMA" id="HECKERA"/>
<dbReference type="GO" id="GO:0006611">
    <property type="term" value="P:protein export from nucleus"/>
    <property type="evidence" value="ECO:0007669"/>
    <property type="project" value="TreeGrafter"/>
</dbReference>
<feature type="compositionally biased region" description="Acidic residues" evidence="12">
    <location>
        <begin position="89"/>
        <end position="99"/>
    </location>
</feature>
<evidence type="ECO:0000256" key="6">
    <source>
        <dbReference type="ARBA" id="ARBA00022490"/>
    </source>
</evidence>
<organism evidence="13 14">
    <name type="scientific">Salpingoeca rosetta (strain ATCC 50818 / BSB-021)</name>
    <dbReference type="NCBI Taxonomy" id="946362"/>
    <lineage>
        <taxon>Eukaryota</taxon>
        <taxon>Choanoflagellata</taxon>
        <taxon>Craspedida</taxon>
        <taxon>Salpingoecidae</taxon>
        <taxon>Salpingoeca</taxon>
    </lineage>
</organism>
<feature type="region of interest" description="Disordered" evidence="12">
    <location>
        <begin position="385"/>
        <end position="407"/>
    </location>
</feature>
<feature type="region of interest" description="Disordered" evidence="12">
    <location>
        <begin position="494"/>
        <end position="570"/>
    </location>
</feature>
<evidence type="ECO:0000256" key="8">
    <source>
        <dbReference type="ARBA" id="ARBA00023054"/>
    </source>
</evidence>
<keyword evidence="5" id="KW-0217">Developmental protein</keyword>
<evidence type="ECO:0000256" key="2">
    <source>
        <dbReference type="ARBA" id="ARBA00004123"/>
    </source>
</evidence>
<keyword evidence="6" id="KW-0963">Cytoplasm</keyword>
<evidence type="ECO:0000313" key="14">
    <source>
        <dbReference type="Proteomes" id="UP000007799"/>
    </source>
</evidence>
<feature type="region of interest" description="Disordered" evidence="12">
    <location>
        <begin position="78"/>
        <end position="110"/>
    </location>
</feature>
<proteinExistence type="predicted"/>
<dbReference type="GO" id="GO:0005814">
    <property type="term" value="C:centriole"/>
    <property type="evidence" value="ECO:0007669"/>
    <property type="project" value="TreeGrafter"/>
</dbReference>
<comment type="function">
    <text evidence="1">May be a regulator of keratinocyte proliferation or differentiation.</text>
</comment>
<dbReference type="GO" id="GO:0005634">
    <property type="term" value="C:nucleus"/>
    <property type="evidence" value="ECO:0007669"/>
    <property type="project" value="UniProtKB-SubCell"/>
</dbReference>
<evidence type="ECO:0000256" key="7">
    <source>
        <dbReference type="ARBA" id="ARBA00022782"/>
    </source>
</evidence>
<evidence type="ECO:0000313" key="13">
    <source>
        <dbReference type="EMBL" id="EGD81440.1"/>
    </source>
</evidence>
<evidence type="ECO:0000256" key="10">
    <source>
        <dbReference type="ARBA" id="ARBA00031932"/>
    </source>
</evidence>
<dbReference type="GO" id="GO:0030154">
    <property type="term" value="P:cell differentiation"/>
    <property type="evidence" value="ECO:0007669"/>
    <property type="project" value="UniProtKB-KW"/>
</dbReference>
<feature type="coiled-coil region" evidence="11">
    <location>
        <begin position="428"/>
        <end position="491"/>
    </location>
</feature>
<feature type="coiled-coil region" evidence="11">
    <location>
        <begin position="151"/>
        <end position="206"/>
    </location>
</feature>
<feature type="coiled-coil region" evidence="11">
    <location>
        <begin position="1"/>
        <end position="76"/>
    </location>
</feature>
<gene>
    <name evidence="13" type="ORF">PTSG_02161</name>
</gene>